<evidence type="ECO:0000256" key="9">
    <source>
        <dbReference type="RuleBase" id="RU361157"/>
    </source>
</evidence>
<keyword evidence="4 9" id="KW-1003">Cell membrane</keyword>
<dbReference type="PROSITE" id="PS51012">
    <property type="entry name" value="ABC_TM2"/>
    <property type="match status" value="1"/>
</dbReference>
<dbReference type="InterPro" id="IPR047817">
    <property type="entry name" value="ABC2_TM_bact-type"/>
</dbReference>
<dbReference type="Pfam" id="PF01061">
    <property type="entry name" value="ABC2_membrane"/>
    <property type="match status" value="1"/>
</dbReference>
<dbReference type="RefSeq" id="WP_368503221.1">
    <property type="nucleotide sequence ID" value="NZ_CP162551.1"/>
</dbReference>
<keyword evidence="6 9" id="KW-0812">Transmembrane</keyword>
<keyword evidence="7 9" id="KW-1133">Transmembrane helix</keyword>
<evidence type="ECO:0000313" key="11">
    <source>
        <dbReference type="EMBL" id="XDI35677.1"/>
    </source>
</evidence>
<evidence type="ECO:0000256" key="2">
    <source>
        <dbReference type="ARBA" id="ARBA00007783"/>
    </source>
</evidence>
<proteinExistence type="inferred from homology"/>
<feature type="transmembrane region" description="Helical" evidence="9">
    <location>
        <begin position="99"/>
        <end position="126"/>
    </location>
</feature>
<feature type="domain" description="ABC transmembrane type-2" evidence="10">
    <location>
        <begin position="28"/>
        <end position="247"/>
    </location>
</feature>
<dbReference type="InterPro" id="IPR013525">
    <property type="entry name" value="ABC2_TM"/>
</dbReference>
<feature type="transmembrane region" description="Helical" evidence="9">
    <location>
        <begin position="138"/>
        <end position="164"/>
    </location>
</feature>
<accession>A0AB39BPB6</accession>
<evidence type="ECO:0000256" key="7">
    <source>
        <dbReference type="ARBA" id="ARBA00022989"/>
    </source>
</evidence>
<dbReference type="GO" id="GO:0005886">
    <property type="term" value="C:plasma membrane"/>
    <property type="evidence" value="ECO:0007669"/>
    <property type="project" value="UniProtKB-SubCell"/>
</dbReference>
<comment type="subcellular location">
    <subcellularLocation>
        <location evidence="1">Cell inner membrane</location>
        <topology evidence="1">Multi-pass membrane protein</topology>
    </subcellularLocation>
    <subcellularLocation>
        <location evidence="9">Cell membrane</location>
        <topology evidence="9">Multi-pass membrane protein</topology>
    </subcellularLocation>
</comment>
<feature type="transmembrane region" description="Helical" evidence="9">
    <location>
        <begin position="225"/>
        <end position="244"/>
    </location>
</feature>
<keyword evidence="5" id="KW-0997">Cell inner membrane</keyword>
<dbReference type="PANTHER" id="PTHR30413:SF8">
    <property type="entry name" value="TRANSPORT PERMEASE PROTEIN"/>
    <property type="match status" value="1"/>
</dbReference>
<evidence type="ECO:0000256" key="1">
    <source>
        <dbReference type="ARBA" id="ARBA00004429"/>
    </source>
</evidence>
<keyword evidence="8 9" id="KW-0472">Membrane</keyword>
<evidence type="ECO:0000256" key="8">
    <source>
        <dbReference type="ARBA" id="ARBA00023136"/>
    </source>
</evidence>
<evidence type="ECO:0000256" key="3">
    <source>
        <dbReference type="ARBA" id="ARBA00022448"/>
    </source>
</evidence>
<feature type="transmembrane region" description="Helical" evidence="9">
    <location>
        <begin position="58"/>
        <end position="78"/>
    </location>
</feature>
<evidence type="ECO:0000259" key="10">
    <source>
        <dbReference type="PROSITE" id="PS51012"/>
    </source>
</evidence>
<dbReference type="PANTHER" id="PTHR30413">
    <property type="entry name" value="INNER MEMBRANE TRANSPORT PERMEASE"/>
    <property type="match status" value="1"/>
</dbReference>
<feature type="transmembrane region" description="Helical" evidence="9">
    <location>
        <begin position="27"/>
        <end position="52"/>
    </location>
</feature>
<dbReference type="GO" id="GO:0140359">
    <property type="term" value="F:ABC-type transporter activity"/>
    <property type="evidence" value="ECO:0007669"/>
    <property type="project" value="InterPro"/>
</dbReference>
<evidence type="ECO:0000256" key="5">
    <source>
        <dbReference type="ARBA" id="ARBA00022519"/>
    </source>
</evidence>
<reference evidence="11" key="1">
    <citation type="submission" date="2024-07" db="EMBL/GenBank/DDBJ databases">
        <title>Identification and characteristics of an arsenic-resistant bacterial isolate, which belongs to a novel species.</title>
        <authorList>
            <person name="Juszczyk A."/>
            <person name="Kowalczyk A."/>
            <person name="Was K."/>
            <person name="Kosowicz W."/>
            <person name="Budzyn A."/>
            <person name="Latowski D."/>
        </authorList>
    </citation>
    <scope>NUCLEOTIDE SEQUENCE</scope>
    <source>
        <strain evidence="11">As8PL</strain>
    </source>
</reference>
<dbReference type="GO" id="GO:0015920">
    <property type="term" value="P:lipopolysaccharide transport"/>
    <property type="evidence" value="ECO:0007669"/>
    <property type="project" value="TreeGrafter"/>
</dbReference>
<feature type="transmembrane region" description="Helical" evidence="9">
    <location>
        <begin position="195"/>
        <end position="213"/>
    </location>
</feature>
<dbReference type="AlphaFoldDB" id="A0AB39BPB6"/>
<dbReference type="EMBL" id="CP162551">
    <property type="protein sequence ID" value="XDI35677.1"/>
    <property type="molecule type" value="Genomic_DNA"/>
</dbReference>
<organism evidence="11">
    <name type="scientific">Alkalihalophilus sp. As8PL</name>
    <dbReference type="NCBI Taxonomy" id="3237103"/>
    <lineage>
        <taxon>Bacteria</taxon>
        <taxon>Bacillati</taxon>
        <taxon>Bacillota</taxon>
        <taxon>Bacilli</taxon>
        <taxon>Bacillales</taxon>
        <taxon>Bacillaceae</taxon>
        <taxon>Alkalihalophilus</taxon>
    </lineage>
</organism>
<evidence type="ECO:0000256" key="6">
    <source>
        <dbReference type="ARBA" id="ARBA00022692"/>
    </source>
</evidence>
<evidence type="ECO:0000256" key="4">
    <source>
        <dbReference type="ARBA" id="ARBA00022475"/>
    </source>
</evidence>
<gene>
    <name evidence="11" type="ORF">AB3N04_13260</name>
</gene>
<protein>
    <recommendedName>
        <fullName evidence="9">Transport permease protein</fullName>
    </recommendedName>
</protein>
<name>A0AB39BPB6_9BACI</name>
<keyword evidence="3 9" id="KW-0813">Transport</keyword>
<comment type="similarity">
    <text evidence="2 9">Belongs to the ABC-2 integral membrane protein family.</text>
</comment>
<sequence>MLEIFKYKQLLAFLVKKELKIKYRNTALGYFWSLLEPLGLMIIYTIVFSIILRFGIENYSLFLLSGLIPWMFVNHSVMRGTKSLTSNSSLIKKVYFPRQLFPLTIVSTNLVNLAISLLLVAAYSFYLGVGVGFKGLMALPIAIVLQFLFVLAVVLLLASINVYFRDVEFISSLGIRGWMYLSPILYPIAKIPEEYLSLYMINPMATIISLYHYVFYGGEFIGMNYLLYTAGFTIILLVISWKVFDKLSRRMGEVI</sequence>